<gene>
    <name evidence="2" type="ORF">TrRE_jg13248</name>
</gene>
<reference evidence="2" key="1">
    <citation type="submission" date="2022-07" db="EMBL/GenBank/DDBJ databases">
        <title>Genome analysis of Parmales, a sister group of diatoms, reveals the evolutionary specialization of diatoms from phago-mixotrophs to photoautotrophs.</title>
        <authorList>
            <person name="Ban H."/>
            <person name="Sato S."/>
            <person name="Yoshikawa S."/>
            <person name="Kazumasa Y."/>
            <person name="Nakamura Y."/>
            <person name="Ichinomiya M."/>
            <person name="Saitoh K."/>
            <person name="Sato N."/>
            <person name="Blanc-Mathieu R."/>
            <person name="Endo H."/>
            <person name="Kuwata A."/>
            <person name="Ogata H."/>
        </authorList>
    </citation>
    <scope>NUCLEOTIDE SEQUENCE</scope>
</reference>
<keyword evidence="1" id="KW-0732">Signal</keyword>
<sequence length="572" mass="61938">MARKISRAVFVVIFLFLERLAARPTITIEYPEDGTILTESKTIPLKLALKRTGSDGGEGEIGRVSKGGMCLCIGVTMGEGEEDWILDSTLAQLFSSQSGGRGRPQDTDCVPVQFEGGGPLTRTDASIGVRTGGWVGVSVGLYEGGEEACEEGTNLVSFSQTVVYVPSDAKAAPEGGEARMMGDNYNYIALNVPVGGGFGWGSVGEAMALRFLERGRKIVLANKVHGGVLRESTREALRETLEGNGERTKGVGGMAVLHALGKDMIDTEGVWGKVNVGIVFSETLKWEREEITELKKFDVLLAGSEWNKRVLVEAGRRVGVELKVGVFSQGIEKSMWGRERGRGLGFVIFSGGKLEPRKGQDILIAAFRKFQERHDDARLVFAWQNYWPETMSGIDSGGLVEGTPSWDANIGALRIVDWLLENGIEEGRATDLGRPSQSELAEILGKSVDVAVFTNRCEGGTNLVAMESIGSGVCTILSGNTGHADVVERVCEGEEGIGCIVLREQTERGDGWWESSVEEVIGKLEEAYGDKEGRREIGRRGRERIWSWGEEIDKVLLILDDEQGGGGGRGEL</sequence>
<name>A0A9W7L329_9STRA</name>
<dbReference type="AlphaFoldDB" id="A0A9W7L329"/>
<proteinExistence type="predicted"/>
<keyword evidence="3" id="KW-1185">Reference proteome</keyword>
<dbReference type="PANTHER" id="PTHR45947">
    <property type="entry name" value="SULFOQUINOVOSYL TRANSFERASE SQD2"/>
    <property type="match status" value="1"/>
</dbReference>
<dbReference type="PANTHER" id="PTHR45947:SF3">
    <property type="entry name" value="SULFOQUINOVOSYL TRANSFERASE SQD2"/>
    <property type="match status" value="1"/>
</dbReference>
<dbReference type="Gene3D" id="3.40.50.2000">
    <property type="entry name" value="Glycogen Phosphorylase B"/>
    <property type="match status" value="1"/>
</dbReference>
<dbReference type="OrthoDB" id="199930at2759"/>
<dbReference type="Proteomes" id="UP001165082">
    <property type="component" value="Unassembled WGS sequence"/>
</dbReference>
<dbReference type="InterPro" id="IPR050194">
    <property type="entry name" value="Glycosyltransferase_grp1"/>
</dbReference>
<feature type="signal peptide" evidence="1">
    <location>
        <begin position="1"/>
        <end position="22"/>
    </location>
</feature>
<organism evidence="2 3">
    <name type="scientific">Triparma retinervis</name>
    <dbReference type="NCBI Taxonomy" id="2557542"/>
    <lineage>
        <taxon>Eukaryota</taxon>
        <taxon>Sar</taxon>
        <taxon>Stramenopiles</taxon>
        <taxon>Ochrophyta</taxon>
        <taxon>Bolidophyceae</taxon>
        <taxon>Parmales</taxon>
        <taxon>Triparmaceae</taxon>
        <taxon>Triparma</taxon>
    </lineage>
</organism>
<evidence type="ECO:0000313" key="2">
    <source>
        <dbReference type="EMBL" id="GMI24586.1"/>
    </source>
</evidence>
<accession>A0A9W7L329</accession>
<dbReference type="GO" id="GO:0016757">
    <property type="term" value="F:glycosyltransferase activity"/>
    <property type="evidence" value="ECO:0007669"/>
    <property type="project" value="TreeGrafter"/>
</dbReference>
<dbReference type="EMBL" id="BRXZ01008319">
    <property type="protein sequence ID" value="GMI24586.1"/>
    <property type="molecule type" value="Genomic_DNA"/>
</dbReference>
<protein>
    <submittedName>
        <fullName evidence="2">Uncharacterized protein</fullName>
    </submittedName>
</protein>
<evidence type="ECO:0000313" key="3">
    <source>
        <dbReference type="Proteomes" id="UP001165082"/>
    </source>
</evidence>
<dbReference type="SUPFAM" id="SSF53756">
    <property type="entry name" value="UDP-Glycosyltransferase/glycogen phosphorylase"/>
    <property type="match status" value="1"/>
</dbReference>
<comment type="caution">
    <text evidence="2">The sequence shown here is derived from an EMBL/GenBank/DDBJ whole genome shotgun (WGS) entry which is preliminary data.</text>
</comment>
<feature type="chain" id="PRO_5040907938" evidence="1">
    <location>
        <begin position="23"/>
        <end position="572"/>
    </location>
</feature>
<evidence type="ECO:0000256" key="1">
    <source>
        <dbReference type="SAM" id="SignalP"/>
    </source>
</evidence>